<accession>A0A1I8EFW6</accession>
<organism evidence="1">
    <name type="scientific">Wuchereria bancrofti</name>
    <dbReference type="NCBI Taxonomy" id="6293"/>
    <lineage>
        <taxon>Eukaryota</taxon>
        <taxon>Metazoa</taxon>
        <taxon>Ecdysozoa</taxon>
        <taxon>Nematoda</taxon>
        <taxon>Chromadorea</taxon>
        <taxon>Rhabditida</taxon>
        <taxon>Spirurina</taxon>
        <taxon>Spiruromorpha</taxon>
        <taxon>Filarioidea</taxon>
        <taxon>Onchocercidae</taxon>
        <taxon>Wuchereria</taxon>
    </lineage>
</organism>
<evidence type="ECO:0000313" key="1">
    <source>
        <dbReference type="WBParaSite" id="maker-PairedContig_1861-snap-gene-0.1-mRNA-1"/>
    </source>
</evidence>
<reference evidence="1" key="1">
    <citation type="submission" date="2016-11" db="UniProtKB">
        <authorList>
            <consortium name="WormBaseParasite"/>
        </authorList>
    </citation>
    <scope>IDENTIFICATION</scope>
    <source>
        <strain evidence="1">pt0022</strain>
    </source>
</reference>
<name>A0A1I8EFW6_WUCBA</name>
<dbReference type="WBParaSite" id="maker-PairedContig_1861-snap-gene-0.1-mRNA-1">
    <property type="protein sequence ID" value="maker-PairedContig_1861-snap-gene-0.1-mRNA-1"/>
    <property type="gene ID" value="maker-PairedContig_1861-snap-gene-0.1"/>
</dbReference>
<sequence length="15" mass="1704">MLSQVNQKGKDDIDI</sequence>
<proteinExistence type="predicted"/>
<protein>
    <submittedName>
        <fullName evidence="1">Uncharacterized protein</fullName>
    </submittedName>
</protein>